<protein>
    <submittedName>
        <fullName evidence="2">Uncharacterized protein</fullName>
    </submittedName>
</protein>
<feature type="region of interest" description="Disordered" evidence="1">
    <location>
        <begin position="36"/>
        <end position="57"/>
    </location>
</feature>
<reference evidence="2" key="1">
    <citation type="submission" date="2013-05" db="EMBL/GenBank/DDBJ databases">
        <authorList>
            <person name="Yim A.K.Y."/>
            <person name="Chan T.F."/>
            <person name="Ji K.M."/>
            <person name="Liu X.Y."/>
            <person name="Zhou J.W."/>
            <person name="Li R.Q."/>
            <person name="Yang K.Y."/>
            <person name="Li J."/>
            <person name="Li M."/>
            <person name="Law P.T.W."/>
            <person name="Wu Y.L."/>
            <person name="Cai Z.L."/>
            <person name="Qin H."/>
            <person name="Bao Y."/>
            <person name="Leung R.K.K."/>
            <person name="Ng P.K.S."/>
            <person name="Zou J."/>
            <person name="Zhong X.J."/>
            <person name="Ran P.X."/>
            <person name="Zhong N.S."/>
            <person name="Liu Z.G."/>
            <person name="Tsui S.K.W."/>
        </authorList>
    </citation>
    <scope>NUCLEOTIDE SEQUENCE</scope>
    <source>
        <strain evidence="2">Derf</strain>
        <tissue evidence="2">Whole organism</tissue>
    </source>
</reference>
<dbReference type="Proteomes" id="UP000790347">
    <property type="component" value="Unassembled WGS sequence"/>
</dbReference>
<evidence type="ECO:0000313" key="3">
    <source>
        <dbReference type="Proteomes" id="UP000790347"/>
    </source>
</evidence>
<proteinExistence type="predicted"/>
<evidence type="ECO:0000256" key="1">
    <source>
        <dbReference type="SAM" id="MobiDB-lite"/>
    </source>
</evidence>
<comment type="caution">
    <text evidence="2">The sequence shown here is derived from an EMBL/GenBank/DDBJ whole genome shotgun (WGS) entry which is preliminary data.</text>
</comment>
<feature type="compositionally biased region" description="Polar residues" evidence="1">
    <location>
        <begin position="36"/>
        <end position="56"/>
    </location>
</feature>
<name>A0A922I326_DERFA</name>
<reference evidence="2" key="2">
    <citation type="journal article" date="2022" name="Res Sq">
        <title>Comparative Genomics Reveals Insights into the Divergent Evolution of Astigmatic Mites and Household Pest Adaptations.</title>
        <authorList>
            <person name="Xiong Q."/>
            <person name="Wan A.T.-Y."/>
            <person name="Liu X.-Y."/>
            <person name="Fung C.S.-H."/>
            <person name="Xiao X."/>
            <person name="Malainual N."/>
            <person name="Hou J."/>
            <person name="Wang L."/>
            <person name="Wang M."/>
            <person name="Yang K."/>
            <person name="Cui Y."/>
            <person name="Leung E."/>
            <person name="Nong W."/>
            <person name="Shin S.-K."/>
            <person name="Au S."/>
            <person name="Jeong K.Y."/>
            <person name="Chew F.T."/>
            <person name="Hui J."/>
            <person name="Leung T.F."/>
            <person name="Tungtrongchitr A."/>
            <person name="Zhong N."/>
            <person name="Liu Z."/>
            <person name="Tsui S."/>
        </authorList>
    </citation>
    <scope>NUCLEOTIDE SEQUENCE</scope>
    <source>
        <strain evidence="2">Derf</strain>
        <tissue evidence="2">Whole organism</tissue>
    </source>
</reference>
<accession>A0A922I326</accession>
<dbReference type="AlphaFoldDB" id="A0A922I326"/>
<organism evidence="2 3">
    <name type="scientific">Dermatophagoides farinae</name>
    <name type="common">American house dust mite</name>
    <dbReference type="NCBI Taxonomy" id="6954"/>
    <lineage>
        <taxon>Eukaryota</taxon>
        <taxon>Metazoa</taxon>
        <taxon>Ecdysozoa</taxon>
        <taxon>Arthropoda</taxon>
        <taxon>Chelicerata</taxon>
        <taxon>Arachnida</taxon>
        <taxon>Acari</taxon>
        <taxon>Acariformes</taxon>
        <taxon>Sarcoptiformes</taxon>
        <taxon>Astigmata</taxon>
        <taxon>Psoroptidia</taxon>
        <taxon>Analgoidea</taxon>
        <taxon>Pyroglyphidae</taxon>
        <taxon>Dermatophagoidinae</taxon>
        <taxon>Dermatophagoides</taxon>
    </lineage>
</organism>
<keyword evidence="3" id="KW-1185">Reference proteome</keyword>
<sequence length="121" mass="14271">MICSKFEAAKWVSWELKKNGMFCVLPPIERLSSNKFRNNNRLSPRQRRGSNGLTSEQHNHQDYKICTASTTVMNRLPHGLPTDMILFRFNLDNISLYICCARYISFNQFVQSFAECERRFR</sequence>
<dbReference type="EMBL" id="ASGP02000002">
    <property type="protein sequence ID" value="KAH9521602.1"/>
    <property type="molecule type" value="Genomic_DNA"/>
</dbReference>
<evidence type="ECO:0000313" key="2">
    <source>
        <dbReference type="EMBL" id="KAH9521602.1"/>
    </source>
</evidence>
<gene>
    <name evidence="2" type="ORF">DERF_005244</name>
</gene>